<feature type="compositionally biased region" description="Pro residues" evidence="1">
    <location>
        <begin position="33"/>
        <end position="45"/>
    </location>
</feature>
<name>A0A1Q2CKU0_9ACTN</name>
<dbReference type="Pfam" id="PF10783">
    <property type="entry name" value="DUF2599"/>
    <property type="match status" value="1"/>
</dbReference>
<accession>A0A1Q2CKU0</accession>
<protein>
    <recommendedName>
        <fullName evidence="4">DUF2599 domain-containing protein</fullName>
    </recommendedName>
</protein>
<keyword evidence="3" id="KW-1185">Reference proteome</keyword>
<evidence type="ECO:0008006" key="4">
    <source>
        <dbReference type="Google" id="ProtNLM"/>
    </source>
</evidence>
<dbReference type="KEGG" id="tes:BW730_03535"/>
<sequence length="245" mass="25139">MALIAVAALCASCQQAESPRPVDPGTPAVSPSPTSPTPSPSPPIEAPTTQIDVGGHRVEAPEGTRAEAQDDGTVALTVPVSGPGALGFSLDTPADVVSGRLAGDGIWLTRPLAVTPSGSRNAPFETEGNGFAVTPPEGATGLTLLAGTALVVESEWESSTRMFVYPSLLARSLATGDPMGATALAPDVMAEVIAAHPDRKDRLSTPSALNQLACHLVGAPEKESWNLETERPDKGLVGFMVDRCN</sequence>
<dbReference type="AlphaFoldDB" id="A0A1Q2CKU0"/>
<dbReference type="Proteomes" id="UP000188145">
    <property type="component" value="Chromosome"/>
</dbReference>
<feature type="region of interest" description="Disordered" evidence="1">
    <location>
        <begin position="15"/>
        <end position="49"/>
    </location>
</feature>
<evidence type="ECO:0000256" key="1">
    <source>
        <dbReference type="SAM" id="MobiDB-lite"/>
    </source>
</evidence>
<proteinExistence type="predicted"/>
<evidence type="ECO:0000313" key="3">
    <source>
        <dbReference type="Proteomes" id="UP000188145"/>
    </source>
</evidence>
<dbReference type="STRING" id="1332264.BW730_03535"/>
<dbReference type="InterPro" id="IPR019719">
    <property type="entry name" value="DUF2599"/>
</dbReference>
<evidence type="ECO:0000313" key="2">
    <source>
        <dbReference type="EMBL" id="AQP46736.1"/>
    </source>
</evidence>
<reference evidence="3" key="1">
    <citation type="submission" date="2017-02" db="EMBL/GenBank/DDBJ databases">
        <title>Tessaracoccus aquaemaris sp. nov., isolated from the intestine of a Korean rockfish, Sebastes schlegelii, in a marine aquaculture pond.</title>
        <authorList>
            <person name="Tak E.J."/>
            <person name="Bae J.-W."/>
        </authorList>
    </citation>
    <scope>NUCLEOTIDE SEQUENCE [LARGE SCALE GENOMIC DNA]</scope>
    <source>
        <strain evidence="3">NSG39</strain>
    </source>
</reference>
<organism evidence="2 3">
    <name type="scientific">Tessaracoccus aquimaris</name>
    <dbReference type="NCBI Taxonomy" id="1332264"/>
    <lineage>
        <taxon>Bacteria</taxon>
        <taxon>Bacillati</taxon>
        <taxon>Actinomycetota</taxon>
        <taxon>Actinomycetes</taxon>
        <taxon>Propionibacteriales</taxon>
        <taxon>Propionibacteriaceae</taxon>
        <taxon>Tessaracoccus</taxon>
    </lineage>
</organism>
<gene>
    <name evidence="2" type="ORF">BW730_03535</name>
</gene>
<dbReference type="EMBL" id="CP019606">
    <property type="protein sequence ID" value="AQP46736.1"/>
    <property type="molecule type" value="Genomic_DNA"/>
</dbReference>